<keyword evidence="1" id="KW-0175">Coiled coil</keyword>
<evidence type="ECO:0000313" key="4">
    <source>
        <dbReference type="EMBL" id="KAK5542361.1"/>
    </source>
</evidence>
<name>A0AAV9QFD4_9PEZI</name>
<evidence type="ECO:0000256" key="1">
    <source>
        <dbReference type="SAM" id="Coils"/>
    </source>
</evidence>
<gene>
    <name evidence="4" type="ORF">LTR25_002246</name>
</gene>
<feature type="coiled-coil region" evidence="1">
    <location>
        <begin position="260"/>
        <end position="303"/>
    </location>
</feature>
<evidence type="ECO:0000313" key="5">
    <source>
        <dbReference type="Proteomes" id="UP001345827"/>
    </source>
</evidence>
<protein>
    <recommendedName>
        <fullName evidence="3">DUF7730 domain-containing protein</fullName>
    </recommendedName>
</protein>
<dbReference type="InterPro" id="IPR056632">
    <property type="entry name" value="DUF7730"/>
</dbReference>
<reference evidence="4 5" key="1">
    <citation type="submission" date="2023-06" db="EMBL/GenBank/DDBJ databases">
        <title>Black Yeasts Isolated from many extreme environments.</title>
        <authorList>
            <person name="Coleine C."/>
            <person name="Stajich J.E."/>
            <person name="Selbmann L."/>
        </authorList>
    </citation>
    <scope>NUCLEOTIDE SEQUENCE [LARGE SCALE GENOMIC DNA]</scope>
    <source>
        <strain evidence="4 5">CCFEE 5887</strain>
    </source>
</reference>
<dbReference type="PANTHER" id="PTHR38790:SF8">
    <property type="entry name" value="F-BOX DOMAIN-CONTAINING PROTEIN"/>
    <property type="match status" value="1"/>
</dbReference>
<sequence length="343" mass="39697">MTSSRKTRRPVQPRLPPLASSKPQPPFTNLVIRPVWVSASTVQRPQSNKPFPFFRLPGEIRNKIYDLVVHETLVFVSGNHPQKEYAALKAQNSRSKKVKCPRYRLSGKFAGEAAPVSLLFTCRQMKREVEEFIYARTTFCFNKIVVINKFLNHARNAGLKRIESLELTHEGYSEPRMMADREWKLRHDARWKATLDRIKEQMPGLRRLRLDLTIYDWPCQLETTERWARPLLHLAGDGLDRVDVILEHDRFHTEKCAAIAKELENQMMCSEGKKMKVREAKRLAAMKKKRLQEEKQRKRAKKVLTIKLPLEAKSGMNNVPLKKVVSGKGLGQYARAEPPVAYC</sequence>
<feature type="region of interest" description="Disordered" evidence="2">
    <location>
        <begin position="1"/>
        <end position="25"/>
    </location>
</feature>
<dbReference type="AlphaFoldDB" id="A0AAV9QFD4"/>
<dbReference type="EMBL" id="JAXLQG010000003">
    <property type="protein sequence ID" value="KAK5542361.1"/>
    <property type="molecule type" value="Genomic_DNA"/>
</dbReference>
<evidence type="ECO:0000256" key="2">
    <source>
        <dbReference type="SAM" id="MobiDB-lite"/>
    </source>
</evidence>
<feature type="compositionally biased region" description="Basic residues" evidence="2">
    <location>
        <begin position="1"/>
        <end position="11"/>
    </location>
</feature>
<dbReference type="PANTHER" id="PTHR38790">
    <property type="entry name" value="2EXR DOMAIN-CONTAINING PROTEIN-RELATED"/>
    <property type="match status" value="1"/>
</dbReference>
<organism evidence="4 5">
    <name type="scientific">Vermiconidia calcicola</name>
    <dbReference type="NCBI Taxonomy" id="1690605"/>
    <lineage>
        <taxon>Eukaryota</taxon>
        <taxon>Fungi</taxon>
        <taxon>Dikarya</taxon>
        <taxon>Ascomycota</taxon>
        <taxon>Pezizomycotina</taxon>
        <taxon>Dothideomycetes</taxon>
        <taxon>Dothideomycetidae</taxon>
        <taxon>Mycosphaerellales</taxon>
        <taxon>Extremaceae</taxon>
        <taxon>Vermiconidia</taxon>
    </lineage>
</organism>
<proteinExistence type="predicted"/>
<comment type="caution">
    <text evidence="4">The sequence shown here is derived from an EMBL/GenBank/DDBJ whole genome shotgun (WGS) entry which is preliminary data.</text>
</comment>
<evidence type="ECO:0000259" key="3">
    <source>
        <dbReference type="Pfam" id="PF24864"/>
    </source>
</evidence>
<dbReference type="Proteomes" id="UP001345827">
    <property type="component" value="Unassembled WGS sequence"/>
</dbReference>
<feature type="domain" description="DUF7730" evidence="3">
    <location>
        <begin position="52"/>
        <end position="214"/>
    </location>
</feature>
<accession>A0AAV9QFD4</accession>
<keyword evidence="5" id="KW-1185">Reference proteome</keyword>
<dbReference type="Pfam" id="PF24864">
    <property type="entry name" value="DUF7730"/>
    <property type="match status" value="1"/>
</dbReference>